<keyword evidence="4" id="KW-1185">Reference proteome</keyword>
<feature type="transmembrane region" description="Helical" evidence="2">
    <location>
        <begin position="133"/>
        <end position="156"/>
    </location>
</feature>
<dbReference type="EMBL" id="JBHUCP010000004">
    <property type="protein sequence ID" value="MFD1529181.1"/>
    <property type="molecule type" value="Genomic_DNA"/>
</dbReference>
<evidence type="ECO:0000313" key="4">
    <source>
        <dbReference type="Proteomes" id="UP001597145"/>
    </source>
</evidence>
<feature type="transmembrane region" description="Helical" evidence="2">
    <location>
        <begin position="92"/>
        <end position="113"/>
    </location>
</feature>
<dbReference type="Proteomes" id="UP001597145">
    <property type="component" value="Unassembled WGS sequence"/>
</dbReference>
<feature type="transmembrane region" description="Helical" evidence="2">
    <location>
        <begin position="195"/>
        <end position="216"/>
    </location>
</feature>
<accession>A0ABW4FHI1</accession>
<organism evidence="3 4">
    <name type="scientific">Pseudonocardia aurantiaca</name>
    <dbReference type="NCBI Taxonomy" id="75290"/>
    <lineage>
        <taxon>Bacteria</taxon>
        <taxon>Bacillati</taxon>
        <taxon>Actinomycetota</taxon>
        <taxon>Actinomycetes</taxon>
        <taxon>Pseudonocardiales</taxon>
        <taxon>Pseudonocardiaceae</taxon>
        <taxon>Pseudonocardia</taxon>
    </lineage>
</organism>
<protein>
    <submittedName>
        <fullName evidence="3">DUF6529 family protein</fullName>
    </submittedName>
</protein>
<sequence>MNVRTKARAGWRAEPLPEQRTEPPTRLDVDPHADSPTDPGRRAASSGPRGLLVAAAIGSLAAVGLGAYGRLHEPQFVAVSLAGFSSGTAVKAWLATVAFVLALVQMGTASAMYRRRVPPVVRPPAWVPVLHRWSGRIAVLVTVPVAVHCLYALGFQGGDTRVLLHSLLACFFYGVFVTKMLVLQQARGPRSALPLLGGALFTAMTAVWLSSAVWFFTTSGLTF</sequence>
<feature type="transmembrane region" description="Helical" evidence="2">
    <location>
        <begin position="51"/>
        <end position="72"/>
    </location>
</feature>
<reference evidence="4" key="1">
    <citation type="journal article" date="2019" name="Int. J. Syst. Evol. Microbiol.">
        <title>The Global Catalogue of Microorganisms (GCM) 10K type strain sequencing project: providing services to taxonomists for standard genome sequencing and annotation.</title>
        <authorList>
            <consortium name="The Broad Institute Genomics Platform"/>
            <consortium name="The Broad Institute Genome Sequencing Center for Infectious Disease"/>
            <person name="Wu L."/>
            <person name="Ma J."/>
        </authorList>
    </citation>
    <scope>NUCLEOTIDE SEQUENCE [LARGE SCALE GENOMIC DNA]</scope>
    <source>
        <strain evidence="4">JCM 12165</strain>
    </source>
</reference>
<name>A0ABW4FHI1_9PSEU</name>
<comment type="caution">
    <text evidence="3">The sequence shown here is derived from an EMBL/GenBank/DDBJ whole genome shotgun (WGS) entry which is preliminary data.</text>
</comment>
<keyword evidence="2" id="KW-0472">Membrane</keyword>
<evidence type="ECO:0000313" key="3">
    <source>
        <dbReference type="EMBL" id="MFD1529181.1"/>
    </source>
</evidence>
<evidence type="ECO:0000256" key="1">
    <source>
        <dbReference type="SAM" id="MobiDB-lite"/>
    </source>
</evidence>
<feature type="compositionally biased region" description="Basic and acidic residues" evidence="1">
    <location>
        <begin position="15"/>
        <end position="41"/>
    </location>
</feature>
<dbReference type="RefSeq" id="WP_343975234.1">
    <property type="nucleotide sequence ID" value="NZ_BAAAJG010000008.1"/>
</dbReference>
<proteinExistence type="predicted"/>
<evidence type="ECO:0000256" key="2">
    <source>
        <dbReference type="SAM" id="Phobius"/>
    </source>
</evidence>
<gene>
    <name evidence="3" type="ORF">ACFSCY_06985</name>
</gene>
<dbReference type="InterPro" id="IPR045382">
    <property type="entry name" value="DUF6529"/>
</dbReference>
<dbReference type="Pfam" id="PF20139">
    <property type="entry name" value="DUF6529"/>
    <property type="match status" value="1"/>
</dbReference>
<keyword evidence="2" id="KW-1133">Transmembrane helix</keyword>
<feature type="region of interest" description="Disordered" evidence="1">
    <location>
        <begin position="1"/>
        <end position="46"/>
    </location>
</feature>
<feature type="transmembrane region" description="Helical" evidence="2">
    <location>
        <begin position="162"/>
        <end position="183"/>
    </location>
</feature>
<keyword evidence="2" id="KW-0812">Transmembrane</keyword>